<dbReference type="EMBL" id="JACEIK010005306">
    <property type="protein sequence ID" value="MCE2054881.1"/>
    <property type="molecule type" value="Genomic_DNA"/>
</dbReference>
<sequence>INEGRRKEGKNHNNVGTALDRRSGDPDVRTATSGHKKAQGWDFKYLTGGHSGEPLMQNRVPPVGHRYNTYHLKNWSPSGGSPIQFVNQRSIVG</sequence>
<dbReference type="Proteomes" id="UP000823775">
    <property type="component" value="Unassembled WGS sequence"/>
</dbReference>
<evidence type="ECO:0000313" key="2">
    <source>
        <dbReference type="EMBL" id="MCE2054881.1"/>
    </source>
</evidence>
<protein>
    <submittedName>
        <fullName evidence="2">Uncharacterized protein</fullName>
    </submittedName>
</protein>
<comment type="caution">
    <text evidence="2">The sequence shown here is derived from an EMBL/GenBank/DDBJ whole genome shotgun (WGS) entry which is preliminary data.</text>
</comment>
<accession>A0ABS8VZ16</accession>
<feature type="region of interest" description="Disordered" evidence="1">
    <location>
        <begin position="1"/>
        <end position="37"/>
    </location>
</feature>
<reference evidence="2 3" key="1">
    <citation type="journal article" date="2021" name="BMC Genomics">
        <title>Datura genome reveals duplications of psychoactive alkaloid biosynthetic genes and high mutation rate following tissue culture.</title>
        <authorList>
            <person name="Rajewski A."/>
            <person name="Carter-House D."/>
            <person name="Stajich J."/>
            <person name="Litt A."/>
        </authorList>
    </citation>
    <scope>NUCLEOTIDE SEQUENCE [LARGE SCALE GENOMIC DNA]</scope>
    <source>
        <strain evidence="2">AR-01</strain>
    </source>
</reference>
<proteinExistence type="predicted"/>
<gene>
    <name evidence="2" type="ORF">HAX54_038741</name>
</gene>
<name>A0ABS8VZ16_DATST</name>
<keyword evidence="3" id="KW-1185">Reference proteome</keyword>
<feature type="compositionally biased region" description="Basic and acidic residues" evidence="1">
    <location>
        <begin position="19"/>
        <end position="28"/>
    </location>
</feature>
<feature type="non-terminal residue" evidence="2">
    <location>
        <position position="1"/>
    </location>
</feature>
<evidence type="ECO:0000313" key="3">
    <source>
        <dbReference type="Proteomes" id="UP000823775"/>
    </source>
</evidence>
<evidence type="ECO:0000256" key="1">
    <source>
        <dbReference type="SAM" id="MobiDB-lite"/>
    </source>
</evidence>
<organism evidence="2 3">
    <name type="scientific">Datura stramonium</name>
    <name type="common">Jimsonweed</name>
    <name type="synonym">Common thornapple</name>
    <dbReference type="NCBI Taxonomy" id="4076"/>
    <lineage>
        <taxon>Eukaryota</taxon>
        <taxon>Viridiplantae</taxon>
        <taxon>Streptophyta</taxon>
        <taxon>Embryophyta</taxon>
        <taxon>Tracheophyta</taxon>
        <taxon>Spermatophyta</taxon>
        <taxon>Magnoliopsida</taxon>
        <taxon>eudicotyledons</taxon>
        <taxon>Gunneridae</taxon>
        <taxon>Pentapetalae</taxon>
        <taxon>asterids</taxon>
        <taxon>lamiids</taxon>
        <taxon>Solanales</taxon>
        <taxon>Solanaceae</taxon>
        <taxon>Solanoideae</taxon>
        <taxon>Datureae</taxon>
        <taxon>Datura</taxon>
    </lineage>
</organism>